<dbReference type="Gene3D" id="1.10.10.10">
    <property type="entry name" value="Winged helix-like DNA-binding domain superfamily/Winged helix DNA-binding domain"/>
    <property type="match status" value="1"/>
</dbReference>
<dbReference type="Gene3D" id="3.30.450.40">
    <property type="match status" value="1"/>
</dbReference>
<reference evidence="6 7" key="1">
    <citation type="submission" date="2015-09" db="EMBL/GenBank/DDBJ databases">
        <authorList>
            <person name="Jackson K.R."/>
            <person name="Lunt B.L."/>
            <person name="Fisher J.N.B."/>
            <person name="Gardner A.V."/>
            <person name="Bailey M.E."/>
            <person name="Deus L.M."/>
            <person name="Earl A.S."/>
            <person name="Gibby P.D."/>
            <person name="Hartmann K.A."/>
            <person name="Liu J.E."/>
            <person name="Manci A.M."/>
            <person name="Nielsen D.A."/>
            <person name="Solomon M.B."/>
            <person name="Breakwell D.P."/>
            <person name="Burnett S.H."/>
            <person name="Grose J.H."/>
        </authorList>
    </citation>
    <scope>NUCLEOTIDE SEQUENCE [LARGE SCALE GENOMIC DNA]</scope>
    <source>
        <strain evidence="6 7">16</strain>
    </source>
</reference>
<dbReference type="InterPro" id="IPR014757">
    <property type="entry name" value="Tscrpt_reg_IclR_C"/>
</dbReference>
<evidence type="ECO:0000259" key="4">
    <source>
        <dbReference type="PROSITE" id="PS51077"/>
    </source>
</evidence>
<dbReference type="SMART" id="SM00346">
    <property type="entry name" value="HTH_ICLR"/>
    <property type="match status" value="1"/>
</dbReference>
<dbReference type="SUPFAM" id="SSF46785">
    <property type="entry name" value="Winged helix' DNA-binding domain"/>
    <property type="match status" value="1"/>
</dbReference>
<proteinExistence type="predicted"/>
<accession>A0A0P6W2J5</accession>
<keyword evidence="1" id="KW-0805">Transcription regulation</keyword>
<evidence type="ECO:0000313" key="7">
    <source>
        <dbReference type="Proteomes" id="UP000048984"/>
    </source>
</evidence>
<evidence type="ECO:0000256" key="1">
    <source>
        <dbReference type="ARBA" id="ARBA00023015"/>
    </source>
</evidence>
<name>A0A0P6W2J5_9HYPH</name>
<dbReference type="PROSITE" id="PS51078">
    <property type="entry name" value="ICLR_ED"/>
    <property type="match status" value="1"/>
</dbReference>
<dbReference type="GO" id="GO:0003677">
    <property type="term" value="F:DNA binding"/>
    <property type="evidence" value="ECO:0007669"/>
    <property type="project" value="UniProtKB-KW"/>
</dbReference>
<dbReference type="GO" id="GO:0045892">
    <property type="term" value="P:negative regulation of DNA-templated transcription"/>
    <property type="evidence" value="ECO:0007669"/>
    <property type="project" value="TreeGrafter"/>
</dbReference>
<dbReference type="OrthoDB" id="9807558at2"/>
<dbReference type="PROSITE" id="PS51077">
    <property type="entry name" value="HTH_ICLR"/>
    <property type="match status" value="1"/>
</dbReference>
<dbReference type="EMBL" id="LJYW01000001">
    <property type="protein sequence ID" value="KPL53358.1"/>
    <property type="molecule type" value="Genomic_DNA"/>
</dbReference>
<dbReference type="AlphaFoldDB" id="A0A0P6W2J5"/>
<evidence type="ECO:0000256" key="3">
    <source>
        <dbReference type="ARBA" id="ARBA00023163"/>
    </source>
</evidence>
<protein>
    <recommendedName>
        <fullName evidence="8">IclR family transcriptional regulator</fullName>
    </recommendedName>
</protein>
<dbReference type="InterPro" id="IPR050707">
    <property type="entry name" value="HTH_MetabolicPath_Reg"/>
</dbReference>
<comment type="caution">
    <text evidence="6">The sequence shown here is derived from an EMBL/GenBank/DDBJ whole genome shotgun (WGS) entry which is preliminary data.</text>
</comment>
<dbReference type="InterPro" id="IPR036388">
    <property type="entry name" value="WH-like_DNA-bd_sf"/>
</dbReference>
<dbReference type="InterPro" id="IPR005471">
    <property type="entry name" value="Tscrpt_reg_IclR_N"/>
</dbReference>
<dbReference type="Pfam" id="PF01614">
    <property type="entry name" value="IclR_C"/>
    <property type="match status" value="1"/>
</dbReference>
<dbReference type="RefSeq" id="WP_054359523.1">
    <property type="nucleotide sequence ID" value="NZ_JAPCYQ010000001.1"/>
</dbReference>
<keyword evidence="2" id="KW-0238">DNA-binding</keyword>
<dbReference type="InterPro" id="IPR036390">
    <property type="entry name" value="WH_DNA-bd_sf"/>
</dbReference>
<dbReference type="GO" id="GO:0003700">
    <property type="term" value="F:DNA-binding transcription factor activity"/>
    <property type="evidence" value="ECO:0007669"/>
    <property type="project" value="TreeGrafter"/>
</dbReference>
<keyword evidence="7" id="KW-1185">Reference proteome</keyword>
<dbReference type="PANTHER" id="PTHR30136">
    <property type="entry name" value="HELIX-TURN-HELIX TRANSCRIPTIONAL REGULATOR, ICLR FAMILY"/>
    <property type="match status" value="1"/>
</dbReference>
<dbReference type="SUPFAM" id="SSF55781">
    <property type="entry name" value="GAF domain-like"/>
    <property type="match status" value="1"/>
</dbReference>
<evidence type="ECO:0000313" key="6">
    <source>
        <dbReference type="EMBL" id="KPL53358.1"/>
    </source>
</evidence>
<gene>
    <name evidence="6" type="ORF">ABB55_14980</name>
</gene>
<sequence length="268" mass="29013">MLDETATTDDKPRDFVASLEHGLSVLMSFDAANPSMSLSQVADRTGMTRAGARRYLLTLAHLGFIARDGRSFRLTPKVLNLGYSYLSALPFSEFAMPLLEAASAASEQTVALAVRDGTESVYTARAIAQRALAVTVPVGRRLPLISTSTGRAMLAFDTPEAIDRLIESSRPVLLTDKTTVDPQLLRRELELVRSRGYALVEQEVEVGVRSLAVPFFDSQQKVAGAVTALTSMSAVSTRQLLSDIFPIVRHVAVQLETALKAGRGDVFT</sequence>
<dbReference type="Pfam" id="PF09339">
    <property type="entry name" value="HTH_IclR"/>
    <property type="match status" value="1"/>
</dbReference>
<dbReference type="Proteomes" id="UP000048984">
    <property type="component" value="Unassembled WGS sequence"/>
</dbReference>
<feature type="domain" description="IclR-ED" evidence="5">
    <location>
        <begin position="77"/>
        <end position="261"/>
    </location>
</feature>
<dbReference type="InterPro" id="IPR029016">
    <property type="entry name" value="GAF-like_dom_sf"/>
</dbReference>
<evidence type="ECO:0000256" key="2">
    <source>
        <dbReference type="ARBA" id="ARBA00023125"/>
    </source>
</evidence>
<feature type="domain" description="HTH iclR-type" evidence="4">
    <location>
        <begin position="16"/>
        <end position="76"/>
    </location>
</feature>
<dbReference type="STRING" id="665126.ABB55_14980"/>
<dbReference type="PANTHER" id="PTHR30136:SF34">
    <property type="entry name" value="TRANSCRIPTIONAL REGULATOR"/>
    <property type="match status" value="1"/>
</dbReference>
<evidence type="ECO:0000259" key="5">
    <source>
        <dbReference type="PROSITE" id="PS51078"/>
    </source>
</evidence>
<organism evidence="6 7">
    <name type="scientific">Prosthecodimorpha hirschii</name>
    <dbReference type="NCBI Taxonomy" id="665126"/>
    <lineage>
        <taxon>Bacteria</taxon>
        <taxon>Pseudomonadati</taxon>
        <taxon>Pseudomonadota</taxon>
        <taxon>Alphaproteobacteria</taxon>
        <taxon>Hyphomicrobiales</taxon>
        <taxon>Ancalomicrobiaceae</taxon>
        <taxon>Prosthecodimorpha</taxon>
    </lineage>
</organism>
<keyword evidence="3" id="KW-0804">Transcription</keyword>
<reference evidence="6 7" key="2">
    <citation type="submission" date="2015-10" db="EMBL/GenBank/DDBJ databases">
        <title>Draft Genome Sequence of Prosthecomicrobium hirschii ATCC 27832.</title>
        <authorList>
            <person name="Daniel J."/>
            <person name="Givan S.A."/>
            <person name="Brun Y.V."/>
            <person name="Brown P.J."/>
        </authorList>
    </citation>
    <scope>NUCLEOTIDE SEQUENCE [LARGE SCALE GENOMIC DNA]</scope>
    <source>
        <strain evidence="6 7">16</strain>
    </source>
</reference>
<evidence type="ECO:0008006" key="8">
    <source>
        <dbReference type="Google" id="ProtNLM"/>
    </source>
</evidence>